<dbReference type="EMBL" id="SORI01000001">
    <property type="protein sequence ID" value="TDY65107.1"/>
    <property type="molecule type" value="Genomic_DNA"/>
</dbReference>
<protein>
    <submittedName>
        <fullName evidence="1">Uncharacterized protein</fullName>
    </submittedName>
</protein>
<proteinExistence type="predicted"/>
<comment type="caution">
    <text evidence="1">The sequence shown here is derived from an EMBL/GenBank/DDBJ whole genome shotgun (WGS) entry which is preliminary data.</text>
</comment>
<reference evidence="1 2" key="1">
    <citation type="submission" date="2019-03" db="EMBL/GenBank/DDBJ databases">
        <title>Genomic Encyclopedia of Type Strains, Phase IV (KMG-IV): sequencing the most valuable type-strain genomes for metagenomic binning, comparative biology and taxonomic classification.</title>
        <authorList>
            <person name="Goeker M."/>
        </authorList>
    </citation>
    <scope>NUCLEOTIDE SEQUENCE [LARGE SCALE GENOMIC DNA]</scope>
    <source>
        <strain evidence="1 2">DSM 25964</strain>
    </source>
</reference>
<evidence type="ECO:0000313" key="2">
    <source>
        <dbReference type="Proteomes" id="UP000295066"/>
    </source>
</evidence>
<accession>A0A4R8MKA0</accession>
<name>A0A4R8MKA0_9BACT</name>
<organism evidence="1 2">
    <name type="scientific">Aminivibrio pyruvatiphilus</name>
    <dbReference type="NCBI Taxonomy" id="1005740"/>
    <lineage>
        <taxon>Bacteria</taxon>
        <taxon>Thermotogati</taxon>
        <taxon>Synergistota</taxon>
        <taxon>Synergistia</taxon>
        <taxon>Synergistales</taxon>
        <taxon>Aminobacteriaceae</taxon>
        <taxon>Aminivibrio</taxon>
    </lineage>
</organism>
<gene>
    <name evidence="1" type="ORF">C8D99_101257</name>
</gene>
<evidence type="ECO:0000313" key="1">
    <source>
        <dbReference type="EMBL" id="TDY65107.1"/>
    </source>
</evidence>
<dbReference type="AlphaFoldDB" id="A0A4R8MKA0"/>
<dbReference type="Proteomes" id="UP000295066">
    <property type="component" value="Unassembled WGS sequence"/>
</dbReference>
<keyword evidence="2" id="KW-1185">Reference proteome</keyword>
<sequence length="111" mass="12075">MDGGGVIPNLGSAVLLPEVFLKALSIARNLGNNFRNIITANMDMIQHYRPLTDVVTRPVISGGQGYLFSGHHEIMILLLAAAVCEEAFCEEMSPVFRGSGMILSSERKLNK</sequence>